<dbReference type="Pfam" id="PF18491">
    <property type="entry name" value="SRA"/>
    <property type="match status" value="1"/>
</dbReference>
<gene>
    <name evidence="2" type="ORF">SCHIN_v1c01980</name>
</gene>
<dbReference type="KEGG" id="schi:SCHIN_v1c01980"/>
<dbReference type="InterPro" id="IPR040674">
    <property type="entry name" value="PvuRts1I-like_SRA"/>
</dbReference>
<protein>
    <recommendedName>
        <fullName evidence="1">PvuRts1 I-like SET and RING associated domain-containing protein</fullName>
    </recommendedName>
</protein>
<accession>A0A5B9Y401</accession>
<sequence>MSKTLGEVIEKQLLSSNDEICFPKIADIISQLFTDKNGISMMKVGYRINEDYQILCLNLEKNMDIEIWKESGYYNWVSNDGKTIHRYNALVKEKKRKKDVLKLIEKPQKFLVFAQYIEKSKKSQYKFIGVYEYSHSEDIKHHNMIFMKTSDEFQFNFKNAN</sequence>
<evidence type="ECO:0000259" key="1">
    <source>
        <dbReference type="Pfam" id="PF18491"/>
    </source>
</evidence>
<organism evidence="2 3">
    <name type="scientific">Spiroplasma chinense</name>
    <dbReference type="NCBI Taxonomy" id="216932"/>
    <lineage>
        <taxon>Bacteria</taxon>
        <taxon>Bacillati</taxon>
        <taxon>Mycoplasmatota</taxon>
        <taxon>Mollicutes</taxon>
        <taxon>Entomoplasmatales</taxon>
        <taxon>Spiroplasmataceae</taxon>
        <taxon>Spiroplasma</taxon>
    </lineage>
</organism>
<evidence type="ECO:0000313" key="2">
    <source>
        <dbReference type="EMBL" id="QEH61396.1"/>
    </source>
</evidence>
<reference evidence="2 3" key="1">
    <citation type="submission" date="2019-08" db="EMBL/GenBank/DDBJ databases">
        <title>Complete genome sequence of Spiroplasma chinense CCH (DSM 19755).</title>
        <authorList>
            <person name="Shen H.-Y."/>
            <person name="Lin Y.-C."/>
            <person name="Chou L."/>
            <person name="Kuo C.-H."/>
        </authorList>
    </citation>
    <scope>NUCLEOTIDE SEQUENCE [LARGE SCALE GENOMIC DNA]</scope>
    <source>
        <strain evidence="2 3">CCH</strain>
    </source>
</reference>
<dbReference type="EMBL" id="CP043026">
    <property type="protein sequence ID" value="QEH61396.1"/>
    <property type="molecule type" value="Genomic_DNA"/>
</dbReference>
<dbReference type="AlphaFoldDB" id="A0A5B9Y401"/>
<name>A0A5B9Y401_9MOLU</name>
<dbReference type="Proteomes" id="UP000323144">
    <property type="component" value="Chromosome"/>
</dbReference>
<evidence type="ECO:0000313" key="3">
    <source>
        <dbReference type="Proteomes" id="UP000323144"/>
    </source>
</evidence>
<dbReference type="RefSeq" id="WP_166507790.1">
    <property type="nucleotide sequence ID" value="NZ_CP043026.1"/>
</dbReference>
<feature type="domain" description="PvuRts1 I-like SET and RING associated" evidence="1">
    <location>
        <begin position="8"/>
        <end position="154"/>
    </location>
</feature>
<proteinExistence type="predicted"/>
<keyword evidence="3" id="KW-1185">Reference proteome</keyword>